<proteinExistence type="predicted"/>
<sequence length="198" mass="22555">MPGLRRGPSRAWRFWRLRAPACMPFACSRGSSTTRLWWRPRWWWRLWHRRRRCGSVSTCAAPIYYVASSAGWRGTGHGCGNRCMHYTGMAAAQFPLGNICGAATQLDSAWLALFVGLPTMLLLSPEVMASMLDRRSETAQLVKSLGKANAELLHLTLHDPLTNLALLHDCIDQCVERWRCEHDRFVVTNVGLWTDSRR</sequence>
<organism evidence="1 2">
    <name type="scientific">Modicisalibacter muralis</name>
    <dbReference type="NCBI Taxonomy" id="119000"/>
    <lineage>
        <taxon>Bacteria</taxon>
        <taxon>Pseudomonadati</taxon>
        <taxon>Pseudomonadota</taxon>
        <taxon>Gammaproteobacteria</taxon>
        <taxon>Oceanospirillales</taxon>
        <taxon>Halomonadaceae</taxon>
        <taxon>Modicisalibacter</taxon>
    </lineage>
</organism>
<accession>A0A1G9LKA4</accession>
<reference evidence="1 2" key="1">
    <citation type="submission" date="2016-10" db="EMBL/GenBank/DDBJ databases">
        <authorList>
            <person name="de Groot N.N."/>
        </authorList>
    </citation>
    <scope>NUCLEOTIDE SEQUENCE [LARGE SCALE GENOMIC DNA]</scope>
    <source>
        <strain evidence="1 2">DSM 14789</strain>
    </source>
</reference>
<evidence type="ECO:0000313" key="1">
    <source>
        <dbReference type="EMBL" id="SDL61915.1"/>
    </source>
</evidence>
<gene>
    <name evidence="1" type="ORF">SAMN05661010_02114</name>
</gene>
<protein>
    <submittedName>
        <fullName evidence="1">Signalling protein N terminal repeat-containing protein</fullName>
    </submittedName>
</protein>
<evidence type="ECO:0000313" key="2">
    <source>
        <dbReference type="Proteomes" id="UP000198654"/>
    </source>
</evidence>
<dbReference type="AlphaFoldDB" id="A0A1G9LKA4"/>
<name>A0A1G9LKA4_9GAMM</name>
<dbReference type="STRING" id="119000.SAMN05661010_02114"/>
<dbReference type="EMBL" id="FNGI01000005">
    <property type="protein sequence ID" value="SDL61915.1"/>
    <property type="molecule type" value="Genomic_DNA"/>
</dbReference>
<dbReference type="Proteomes" id="UP000198654">
    <property type="component" value="Unassembled WGS sequence"/>
</dbReference>
<keyword evidence="2" id="KW-1185">Reference proteome</keyword>